<dbReference type="InterPro" id="IPR043128">
    <property type="entry name" value="Rev_trsase/Diguanyl_cyclase"/>
</dbReference>
<dbReference type="InterPro" id="IPR029787">
    <property type="entry name" value="Nucleotide_cyclase"/>
</dbReference>
<dbReference type="CDD" id="cd01949">
    <property type="entry name" value="GGDEF"/>
    <property type="match status" value="1"/>
</dbReference>
<evidence type="ECO:0000256" key="1">
    <source>
        <dbReference type="PROSITE-ProRule" id="PRU00169"/>
    </source>
</evidence>
<dbReference type="SUPFAM" id="SSF141868">
    <property type="entry name" value="EAL domain-like"/>
    <property type="match status" value="1"/>
</dbReference>
<dbReference type="SMART" id="SM00052">
    <property type="entry name" value="EAL"/>
    <property type="match status" value="1"/>
</dbReference>
<protein>
    <submittedName>
        <fullName evidence="5">Diguanylate cyclase</fullName>
    </submittedName>
</protein>
<reference evidence="5 6" key="1">
    <citation type="submission" date="2017-09" db="EMBL/GenBank/DDBJ databases">
        <title>Reassesment of A. cryaerophilus.</title>
        <authorList>
            <person name="Perez-Cataluna A."/>
            <person name="Collado L."/>
            <person name="Salgado O."/>
            <person name="Lefinanco V."/>
            <person name="Figueras M.J."/>
        </authorList>
    </citation>
    <scope>NUCLEOTIDE SEQUENCE [LARGE SCALE GENOMIC DNA]</scope>
    <source>
        <strain evidence="5 6">LMG 9861</strain>
    </source>
</reference>
<dbReference type="GO" id="GO:0000160">
    <property type="term" value="P:phosphorelay signal transduction system"/>
    <property type="evidence" value="ECO:0007669"/>
    <property type="project" value="InterPro"/>
</dbReference>
<sequence length="539" mass="62648">MNNDISNLKNITVLYVEDEKDLREVTSSILQSFTKNQYIATNGQEGYELFLKHDSDIDLIISDINMPILNGLEMIKKIKDINKNVPIIVTTAFSNKEYLLEAIDIGVDKYVLKPVDVSKLLQAMSQSLNYHELKDLYLDSLTNLSNRNKLKKDLKDSASELMALFDIDEFIATNDLFGETIGDKILKEFASKMRNYFDGNEFLLYRIESDKFAVVPKNKMDTKDFFNICKDFLEKVENEPFLIDDNEIDVNITVGIAQGDGSEAYKYTKRIISYARKTFQKIMIYDDSYNIHISFEENIKWIKQLKQGFKDNLLKAYFQPIVDTQTKEVIKYEALIRYIDHDGKEFSPYSFLHIAKKTKLYSNIIKVILEDSLKLIKNKNKRVSINISYDDILNEKTTKYIYNYLDENIDFASNIEFEILESEEISDFDLVDIFIDNVSRYGCKVGIDDFGSGYSNFHLLSRLDIDFIKIDGSLIKNIDQSKDLEIIVKTISNIAKEFDIKTVAEFVANEHIYNKVKELNIDYSQGYFFDKPLKYEDIV</sequence>
<dbReference type="PANTHER" id="PTHR33121">
    <property type="entry name" value="CYCLIC DI-GMP PHOSPHODIESTERASE PDEF"/>
    <property type="match status" value="1"/>
</dbReference>
<accession>A0A2S9SS43</accession>
<dbReference type="PROSITE" id="PS50883">
    <property type="entry name" value="EAL"/>
    <property type="match status" value="1"/>
</dbReference>
<dbReference type="PROSITE" id="PS50110">
    <property type="entry name" value="RESPONSE_REGULATORY"/>
    <property type="match status" value="1"/>
</dbReference>
<dbReference type="RefSeq" id="WP_105908564.1">
    <property type="nucleotide sequence ID" value="NZ_NXGJ01000001.1"/>
</dbReference>
<evidence type="ECO:0000259" key="2">
    <source>
        <dbReference type="PROSITE" id="PS50110"/>
    </source>
</evidence>
<feature type="modified residue" description="4-aspartylphosphate" evidence="1">
    <location>
        <position position="63"/>
    </location>
</feature>
<dbReference type="NCBIfam" id="TIGR00254">
    <property type="entry name" value="GGDEF"/>
    <property type="match status" value="1"/>
</dbReference>
<feature type="domain" description="GGDEF" evidence="4">
    <location>
        <begin position="158"/>
        <end position="297"/>
    </location>
</feature>
<dbReference type="Gene3D" id="3.40.50.2300">
    <property type="match status" value="1"/>
</dbReference>
<dbReference type="InterPro" id="IPR050706">
    <property type="entry name" value="Cyclic-di-GMP_PDE-like"/>
</dbReference>
<dbReference type="SUPFAM" id="SSF55073">
    <property type="entry name" value="Nucleotide cyclase"/>
    <property type="match status" value="1"/>
</dbReference>
<dbReference type="CDD" id="cd17536">
    <property type="entry name" value="REC_YesN-like"/>
    <property type="match status" value="1"/>
</dbReference>
<dbReference type="PANTHER" id="PTHR33121:SF79">
    <property type="entry name" value="CYCLIC DI-GMP PHOSPHODIESTERASE PDED-RELATED"/>
    <property type="match status" value="1"/>
</dbReference>
<name>A0A2S9SS43_9BACT</name>
<evidence type="ECO:0000259" key="3">
    <source>
        <dbReference type="PROSITE" id="PS50883"/>
    </source>
</evidence>
<dbReference type="InterPro" id="IPR001789">
    <property type="entry name" value="Sig_transdc_resp-reg_receiver"/>
</dbReference>
<dbReference type="InterPro" id="IPR011006">
    <property type="entry name" value="CheY-like_superfamily"/>
</dbReference>
<dbReference type="Pfam" id="PF00072">
    <property type="entry name" value="Response_reg"/>
    <property type="match status" value="1"/>
</dbReference>
<dbReference type="GO" id="GO:0071111">
    <property type="term" value="F:cyclic-guanylate-specific phosphodiesterase activity"/>
    <property type="evidence" value="ECO:0007669"/>
    <property type="project" value="InterPro"/>
</dbReference>
<keyword evidence="1" id="KW-0597">Phosphoprotein</keyword>
<dbReference type="Pfam" id="PF00563">
    <property type="entry name" value="EAL"/>
    <property type="match status" value="1"/>
</dbReference>
<dbReference type="InterPro" id="IPR000160">
    <property type="entry name" value="GGDEF_dom"/>
</dbReference>
<dbReference type="SMART" id="SM00448">
    <property type="entry name" value="REC"/>
    <property type="match status" value="1"/>
</dbReference>
<dbReference type="AlphaFoldDB" id="A0A2S9SS43"/>
<comment type="caution">
    <text evidence="5">The sequence shown here is derived from an EMBL/GenBank/DDBJ whole genome shotgun (WGS) entry which is preliminary data.</text>
</comment>
<evidence type="ECO:0000259" key="4">
    <source>
        <dbReference type="PROSITE" id="PS50887"/>
    </source>
</evidence>
<feature type="domain" description="EAL" evidence="3">
    <location>
        <begin position="298"/>
        <end position="539"/>
    </location>
</feature>
<evidence type="ECO:0000313" key="5">
    <source>
        <dbReference type="EMBL" id="PRM89396.1"/>
    </source>
</evidence>
<gene>
    <name evidence="5" type="ORF">CJ669_02605</name>
</gene>
<dbReference type="PROSITE" id="PS50887">
    <property type="entry name" value="GGDEF"/>
    <property type="match status" value="1"/>
</dbReference>
<dbReference type="SMART" id="SM00267">
    <property type="entry name" value="GGDEF"/>
    <property type="match status" value="1"/>
</dbReference>
<dbReference type="EMBL" id="NXGJ01000001">
    <property type="protein sequence ID" value="PRM89396.1"/>
    <property type="molecule type" value="Genomic_DNA"/>
</dbReference>
<organism evidence="5 6">
    <name type="scientific">Aliarcobacter cryaerophilus</name>
    <dbReference type="NCBI Taxonomy" id="28198"/>
    <lineage>
        <taxon>Bacteria</taxon>
        <taxon>Pseudomonadati</taxon>
        <taxon>Campylobacterota</taxon>
        <taxon>Epsilonproteobacteria</taxon>
        <taxon>Campylobacterales</taxon>
        <taxon>Arcobacteraceae</taxon>
        <taxon>Aliarcobacter</taxon>
    </lineage>
</organism>
<dbReference type="Gene3D" id="3.30.70.270">
    <property type="match status" value="1"/>
</dbReference>
<feature type="domain" description="Response regulatory" evidence="2">
    <location>
        <begin position="12"/>
        <end position="128"/>
    </location>
</feature>
<dbReference type="InterPro" id="IPR035919">
    <property type="entry name" value="EAL_sf"/>
</dbReference>
<dbReference type="Pfam" id="PF00990">
    <property type="entry name" value="GGDEF"/>
    <property type="match status" value="1"/>
</dbReference>
<dbReference type="SUPFAM" id="SSF52172">
    <property type="entry name" value="CheY-like"/>
    <property type="match status" value="1"/>
</dbReference>
<proteinExistence type="predicted"/>
<dbReference type="CDD" id="cd01948">
    <property type="entry name" value="EAL"/>
    <property type="match status" value="1"/>
</dbReference>
<dbReference type="Proteomes" id="UP000239065">
    <property type="component" value="Unassembled WGS sequence"/>
</dbReference>
<evidence type="ECO:0000313" key="6">
    <source>
        <dbReference type="Proteomes" id="UP000239065"/>
    </source>
</evidence>
<dbReference type="InterPro" id="IPR001633">
    <property type="entry name" value="EAL_dom"/>
</dbReference>
<dbReference type="Gene3D" id="3.20.20.450">
    <property type="entry name" value="EAL domain"/>
    <property type="match status" value="1"/>
</dbReference>